<evidence type="ECO:0000313" key="11">
    <source>
        <dbReference type="Proteomes" id="UP001178507"/>
    </source>
</evidence>
<evidence type="ECO:0000256" key="6">
    <source>
        <dbReference type="ARBA" id="ARBA00022989"/>
    </source>
</evidence>
<protein>
    <recommendedName>
        <fullName evidence="12">Aquaporin</fullName>
    </recommendedName>
</protein>
<keyword evidence="6 9" id="KW-1133">Transmembrane helix</keyword>
<evidence type="ECO:0008006" key="12">
    <source>
        <dbReference type="Google" id="ProtNLM"/>
    </source>
</evidence>
<evidence type="ECO:0000256" key="7">
    <source>
        <dbReference type="ARBA" id="ARBA00023136"/>
    </source>
</evidence>
<dbReference type="InterPro" id="IPR022357">
    <property type="entry name" value="MIP_CS"/>
</dbReference>
<comment type="subcellular location">
    <subcellularLocation>
        <location evidence="1">Cell membrane</location>
        <topology evidence="1">Multi-pass membrane protein</topology>
    </subcellularLocation>
</comment>
<dbReference type="GO" id="GO:0015250">
    <property type="term" value="F:water channel activity"/>
    <property type="evidence" value="ECO:0007669"/>
    <property type="project" value="TreeGrafter"/>
</dbReference>
<evidence type="ECO:0000256" key="5">
    <source>
        <dbReference type="ARBA" id="ARBA00022692"/>
    </source>
</evidence>
<gene>
    <name evidence="10" type="ORF">EVOR1521_LOCUS9326</name>
</gene>
<name>A0AA36MWV4_9DINO</name>
<evidence type="ECO:0000313" key="10">
    <source>
        <dbReference type="EMBL" id="CAJ1381738.1"/>
    </source>
</evidence>
<evidence type="ECO:0000256" key="1">
    <source>
        <dbReference type="ARBA" id="ARBA00004651"/>
    </source>
</evidence>
<evidence type="ECO:0000256" key="8">
    <source>
        <dbReference type="RuleBase" id="RU000477"/>
    </source>
</evidence>
<evidence type="ECO:0000256" key="2">
    <source>
        <dbReference type="ARBA" id="ARBA00006175"/>
    </source>
</evidence>
<feature type="transmembrane region" description="Helical" evidence="9">
    <location>
        <begin position="34"/>
        <end position="56"/>
    </location>
</feature>
<dbReference type="AlphaFoldDB" id="A0AA36MWV4"/>
<dbReference type="PROSITE" id="PS00221">
    <property type="entry name" value="MIP"/>
    <property type="match status" value="1"/>
</dbReference>
<reference evidence="10" key="1">
    <citation type="submission" date="2023-08" db="EMBL/GenBank/DDBJ databases">
        <authorList>
            <person name="Chen Y."/>
            <person name="Shah S."/>
            <person name="Dougan E. K."/>
            <person name="Thang M."/>
            <person name="Chan C."/>
        </authorList>
    </citation>
    <scope>NUCLEOTIDE SEQUENCE</scope>
</reference>
<evidence type="ECO:0000256" key="9">
    <source>
        <dbReference type="SAM" id="Phobius"/>
    </source>
</evidence>
<dbReference type="Pfam" id="PF00230">
    <property type="entry name" value="MIP"/>
    <property type="match status" value="1"/>
</dbReference>
<evidence type="ECO:0000256" key="4">
    <source>
        <dbReference type="ARBA" id="ARBA00022475"/>
    </source>
</evidence>
<dbReference type="InterPro" id="IPR023271">
    <property type="entry name" value="Aquaporin-like"/>
</dbReference>
<comment type="similarity">
    <text evidence="2 8">Belongs to the MIP/aquaporin (TC 1.A.8) family.</text>
</comment>
<evidence type="ECO:0000256" key="3">
    <source>
        <dbReference type="ARBA" id="ARBA00022448"/>
    </source>
</evidence>
<keyword evidence="11" id="KW-1185">Reference proteome</keyword>
<dbReference type="InterPro" id="IPR000425">
    <property type="entry name" value="MIP"/>
</dbReference>
<dbReference type="Gene3D" id="1.20.1080.10">
    <property type="entry name" value="Glycerol uptake facilitator protein"/>
    <property type="match status" value="1"/>
</dbReference>
<organism evidence="10 11">
    <name type="scientific">Effrenium voratum</name>
    <dbReference type="NCBI Taxonomy" id="2562239"/>
    <lineage>
        <taxon>Eukaryota</taxon>
        <taxon>Sar</taxon>
        <taxon>Alveolata</taxon>
        <taxon>Dinophyceae</taxon>
        <taxon>Suessiales</taxon>
        <taxon>Symbiodiniaceae</taxon>
        <taxon>Effrenium</taxon>
    </lineage>
</organism>
<dbReference type="PANTHER" id="PTHR19139">
    <property type="entry name" value="AQUAPORIN TRANSPORTER"/>
    <property type="match status" value="1"/>
</dbReference>
<accession>A0AA36MWV4</accession>
<feature type="transmembrane region" description="Helical" evidence="9">
    <location>
        <begin position="62"/>
        <end position="82"/>
    </location>
</feature>
<dbReference type="EMBL" id="CAUJNA010000835">
    <property type="protein sequence ID" value="CAJ1381738.1"/>
    <property type="molecule type" value="Genomic_DNA"/>
</dbReference>
<dbReference type="InterPro" id="IPR034294">
    <property type="entry name" value="Aquaporin_transptr"/>
</dbReference>
<feature type="transmembrane region" description="Helical" evidence="9">
    <location>
        <begin position="112"/>
        <end position="132"/>
    </location>
</feature>
<dbReference type="PANTHER" id="PTHR19139:SF199">
    <property type="entry name" value="MIP17260P"/>
    <property type="match status" value="1"/>
</dbReference>
<dbReference type="SUPFAM" id="SSF81338">
    <property type="entry name" value="Aquaporin-like"/>
    <property type="match status" value="1"/>
</dbReference>
<dbReference type="GO" id="GO:0005886">
    <property type="term" value="C:plasma membrane"/>
    <property type="evidence" value="ECO:0007669"/>
    <property type="project" value="UniProtKB-SubCell"/>
</dbReference>
<dbReference type="PRINTS" id="PR00783">
    <property type="entry name" value="MINTRINSICP"/>
</dbReference>
<comment type="caution">
    <text evidence="10">The sequence shown here is derived from an EMBL/GenBank/DDBJ whole genome shotgun (WGS) entry which is preliminary data.</text>
</comment>
<sequence>MQMPRLQFRWGIKRSITGFDKDEAKLHIVDMKAFVAELLGTMLLCVVGCGAAMMYGPSDGPTRLVVAFAFGLSVMAIAYSVGHHSGGQLNPAVTLSLAIGGAVPWYQGVVNFVAQIVGSLLAAGLLCAIYPCEMDLTTNLASNMPAPGYSNSQALIAEAMGTFMLCFTVWENAVTPISSCGKNACIAIAGAVFVSVLTLLPVTGCSINPARSFGPAVVAAMRGCDNYTDGGVDALWIMFLGPCLGGGMAALCHKPFVPTAEEIELRKNPLPKEKPMIKPQGVQNVADL</sequence>
<keyword evidence="5 8" id="KW-0812">Transmembrane</keyword>
<dbReference type="Proteomes" id="UP001178507">
    <property type="component" value="Unassembled WGS sequence"/>
</dbReference>
<keyword evidence="7 9" id="KW-0472">Membrane</keyword>
<keyword evidence="3 8" id="KW-0813">Transport</keyword>
<proteinExistence type="inferred from homology"/>
<keyword evidence="4" id="KW-1003">Cell membrane</keyword>